<dbReference type="PANTHER" id="PTHR35519">
    <property type="entry name" value="MEMBRANE PROTEINS"/>
    <property type="match status" value="1"/>
</dbReference>
<dbReference type="Pfam" id="PF13430">
    <property type="entry name" value="DUF4112"/>
    <property type="match status" value="1"/>
</dbReference>
<keyword evidence="1" id="KW-0472">Membrane</keyword>
<keyword evidence="1" id="KW-0812">Transmembrane</keyword>
<name>A0A6B3N6B8_9CYAN</name>
<feature type="transmembrane region" description="Helical" evidence="1">
    <location>
        <begin position="131"/>
        <end position="149"/>
    </location>
</feature>
<proteinExistence type="predicted"/>
<dbReference type="InterPro" id="IPR025187">
    <property type="entry name" value="DUF4112"/>
</dbReference>
<comment type="caution">
    <text evidence="2">The sequence shown here is derived from an EMBL/GenBank/DDBJ whole genome shotgun (WGS) entry which is preliminary data.</text>
</comment>
<feature type="transmembrane region" description="Helical" evidence="1">
    <location>
        <begin position="48"/>
        <end position="69"/>
    </location>
</feature>
<keyword evidence="1" id="KW-1133">Transmembrane helix</keyword>
<evidence type="ECO:0000313" key="2">
    <source>
        <dbReference type="EMBL" id="NER26335.1"/>
    </source>
</evidence>
<evidence type="ECO:0000256" key="1">
    <source>
        <dbReference type="SAM" id="Phobius"/>
    </source>
</evidence>
<accession>A0A6B3N6B8</accession>
<organism evidence="2">
    <name type="scientific">Symploca sp. SIO1C4</name>
    <dbReference type="NCBI Taxonomy" id="2607765"/>
    <lineage>
        <taxon>Bacteria</taxon>
        <taxon>Bacillati</taxon>
        <taxon>Cyanobacteriota</taxon>
        <taxon>Cyanophyceae</taxon>
        <taxon>Coleofasciculales</taxon>
        <taxon>Coleofasciculaceae</taxon>
        <taxon>Symploca</taxon>
    </lineage>
</organism>
<protein>
    <submittedName>
        <fullName evidence="2">DUF4112 domain-containing protein</fullName>
    </submittedName>
</protein>
<gene>
    <name evidence="2" type="ORF">F6J89_01415</name>
</gene>
<dbReference type="EMBL" id="JAAHFQ010000019">
    <property type="protein sequence ID" value="NER26335.1"/>
    <property type="molecule type" value="Genomic_DNA"/>
</dbReference>
<reference evidence="2" key="1">
    <citation type="submission" date="2019-11" db="EMBL/GenBank/DDBJ databases">
        <title>Genomic insights into an expanded diversity of filamentous marine cyanobacteria reveals the extraordinary biosynthetic potential of Moorea and Okeania.</title>
        <authorList>
            <person name="Ferreira Leao T."/>
            <person name="Wang M."/>
            <person name="Moss N."/>
            <person name="Da Silva R."/>
            <person name="Sanders J."/>
            <person name="Nurk S."/>
            <person name="Gurevich A."/>
            <person name="Humphrey G."/>
            <person name="Reher R."/>
            <person name="Zhu Q."/>
            <person name="Belda-Ferre P."/>
            <person name="Glukhov E."/>
            <person name="Rex R."/>
            <person name="Dorrestein P.C."/>
            <person name="Knight R."/>
            <person name="Pevzner P."/>
            <person name="Gerwick W.H."/>
            <person name="Gerwick L."/>
        </authorList>
    </citation>
    <scope>NUCLEOTIDE SEQUENCE</scope>
    <source>
        <strain evidence="2">SIO1C4</strain>
    </source>
</reference>
<feature type="non-terminal residue" evidence="2">
    <location>
        <position position="150"/>
    </location>
</feature>
<dbReference type="AlphaFoldDB" id="A0A6B3N6B8"/>
<dbReference type="PANTHER" id="PTHR35519:SF2">
    <property type="entry name" value="PH DOMAIN PROTEIN"/>
    <property type="match status" value="1"/>
</dbReference>
<sequence length="150" mass="16214">MSNPHPQPSSRPLDAQNSALTRLRRLSNLLDNAIPIPGTPYRIGLDPILSLLPGAGDFLASLLSIYIVIEAARLRIPQATLVQMIGNILLDTVVGCVPMLGDLFDVGWKANVKNVALLEKQLKVSPPRQRTNWLLLAALLGVLILVVIAS</sequence>